<gene>
    <name evidence="1" type="ORF">J2045_000394</name>
</gene>
<dbReference type="Proteomes" id="UP001238496">
    <property type="component" value="Unassembled WGS sequence"/>
</dbReference>
<protein>
    <submittedName>
        <fullName evidence="1">Uncharacterized protein</fullName>
    </submittedName>
</protein>
<keyword evidence="2" id="KW-1185">Reference proteome</keyword>
<comment type="caution">
    <text evidence="1">The sequence shown here is derived from an EMBL/GenBank/DDBJ whole genome shotgun (WGS) entry which is preliminary data.</text>
</comment>
<organism evidence="1 2">
    <name type="scientific">Peteryoungia aggregata LMG 23059</name>
    <dbReference type="NCBI Taxonomy" id="1368425"/>
    <lineage>
        <taxon>Bacteria</taxon>
        <taxon>Pseudomonadati</taxon>
        <taxon>Pseudomonadota</taxon>
        <taxon>Alphaproteobacteria</taxon>
        <taxon>Hyphomicrobiales</taxon>
        <taxon>Rhizobiaceae</taxon>
        <taxon>Peteryoungia</taxon>
    </lineage>
</organism>
<dbReference type="RefSeq" id="WP_307368729.1">
    <property type="nucleotide sequence ID" value="NZ_JAUSUW010000001.1"/>
</dbReference>
<evidence type="ECO:0000313" key="2">
    <source>
        <dbReference type="Proteomes" id="UP001238496"/>
    </source>
</evidence>
<proteinExistence type="predicted"/>
<dbReference type="EMBL" id="JAUSUW010000001">
    <property type="protein sequence ID" value="MDQ0419384.1"/>
    <property type="molecule type" value="Genomic_DNA"/>
</dbReference>
<sequence>MSESILNLMNNGRPTRVRGYPFGPGPIYLSPAAQVSKVLCTFHNSDLSPLDEVGKAVYQAINDAWHRQGPQKVRVSGHDLERFFLQRLCAQHFGGVTALNGVHPHHTLDTGMMENMIIHNRWPAKAGLYIARPHVIPDFEAQYPGYEFAPLFGQSATGEDIVVGCRYVFNGLFFFLLLDPHYAPPHPTLADKILCFRPSLIAAVEGYFGSSVEIQLDWMPGSQHGGDIVFPSVFLEELVSRPGAPV</sequence>
<reference evidence="1 2" key="1">
    <citation type="submission" date="2023-07" db="EMBL/GenBank/DDBJ databases">
        <title>Genomic Encyclopedia of Type Strains, Phase IV (KMG-IV): sequencing the most valuable type-strain genomes for metagenomic binning, comparative biology and taxonomic classification.</title>
        <authorList>
            <person name="Goeker M."/>
        </authorList>
    </citation>
    <scope>NUCLEOTIDE SEQUENCE [LARGE SCALE GENOMIC DNA]</scope>
    <source>
        <strain evidence="1 2">DSM 1111</strain>
    </source>
</reference>
<name>A0ABU0G219_9HYPH</name>
<evidence type="ECO:0000313" key="1">
    <source>
        <dbReference type="EMBL" id="MDQ0419384.1"/>
    </source>
</evidence>
<accession>A0ABU0G219</accession>